<name>A0A067BQA4_SAPPC</name>
<accession>A0A067BQA4</accession>
<evidence type="ECO:0000256" key="2">
    <source>
        <dbReference type="SAM" id="SignalP"/>
    </source>
</evidence>
<dbReference type="InterPro" id="IPR007325">
    <property type="entry name" value="KFase/CYL"/>
</dbReference>
<dbReference type="AlphaFoldDB" id="A0A067BQA4"/>
<feature type="non-terminal residue" evidence="3">
    <location>
        <position position="166"/>
    </location>
</feature>
<dbReference type="EMBL" id="KK583894">
    <property type="protein sequence ID" value="KDO16857.1"/>
    <property type="molecule type" value="Genomic_DNA"/>
</dbReference>
<evidence type="ECO:0000256" key="1">
    <source>
        <dbReference type="ARBA" id="ARBA00007865"/>
    </source>
</evidence>
<reference evidence="3 4" key="1">
    <citation type="journal article" date="2013" name="PLoS Genet.">
        <title>Distinctive expansion of potential virulence genes in the genome of the oomycete fish pathogen Saprolegnia parasitica.</title>
        <authorList>
            <person name="Jiang R.H."/>
            <person name="de Bruijn I."/>
            <person name="Haas B.J."/>
            <person name="Belmonte R."/>
            <person name="Lobach L."/>
            <person name="Christie J."/>
            <person name="van den Ackerveken G."/>
            <person name="Bottin A."/>
            <person name="Bulone V."/>
            <person name="Diaz-Moreno S.M."/>
            <person name="Dumas B."/>
            <person name="Fan L."/>
            <person name="Gaulin E."/>
            <person name="Govers F."/>
            <person name="Grenville-Briggs L.J."/>
            <person name="Horner N.R."/>
            <person name="Levin J.Z."/>
            <person name="Mammella M."/>
            <person name="Meijer H.J."/>
            <person name="Morris P."/>
            <person name="Nusbaum C."/>
            <person name="Oome S."/>
            <person name="Phillips A.J."/>
            <person name="van Rooyen D."/>
            <person name="Rzeszutek E."/>
            <person name="Saraiva M."/>
            <person name="Secombes C.J."/>
            <person name="Seidl M.F."/>
            <person name="Snel B."/>
            <person name="Stassen J.H."/>
            <person name="Sykes S."/>
            <person name="Tripathy S."/>
            <person name="van den Berg H."/>
            <person name="Vega-Arreguin J.C."/>
            <person name="Wawra S."/>
            <person name="Young S.K."/>
            <person name="Zeng Q."/>
            <person name="Dieguez-Uribeondo J."/>
            <person name="Russ C."/>
            <person name="Tyler B.M."/>
            <person name="van West P."/>
        </authorList>
    </citation>
    <scope>NUCLEOTIDE SEQUENCE [LARGE SCALE GENOMIC DNA]</scope>
    <source>
        <strain evidence="3 4">CBS 223.65</strain>
    </source>
</reference>
<dbReference type="OrthoDB" id="7108654at2759"/>
<dbReference type="RefSeq" id="XP_012212433.1">
    <property type="nucleotide sequence ID" value="XM_012357043.1"/>
</dbReference>
<dbReference type="Gene3D" id="3.50.30.50">
    <property type="entry name" value="Putative cyclase"/>
    <property type="match status" value="1"/>
</dbReference>
<comment type="similarity">
    <text evidence="1">Belongs to the Cyclase 1 superfamily.</text>
</comment>
<dbReference type="InterPro" id="IPR037175">
    <property type="entry name" value="KFase_sf"/>
</dbReference>
<evidence type="ECO:0008006" key="5">
    <source>
        <dbReference type="Google" id="ProtNLM"/>
    </source>
</evidence>
<gene>
    <name evidence="3" type="ORF">SPRG_17659</name>
</gene>
<evidence type="ECO:0000313" key="3">
    <source>
        <dbReference type="EMBL" id="KDO16857.1"/>
    </source>
</evidence>
<dbReference type="VEuPathDB" id="FungiDB:SPRG_17659"/>
<dbReference type="KEGG" id="spar:SPRG_17659"/>
<dbReference type="Pfam" id="PF04199">
    <property type="entry name" value="Cyclase"/>
    <property type="match status" value="1"/>
</dbReference>
<keyword evidence="4" id="KW-1185">Reference proteome</keyword>
<dbReference type="GeneID" id="24139190"/>
<dbReference type="STRING" id="695850.A0A067BQA4"/>
<dbReference type="SUPFAM" id="SSF102198">
    <property type="entry name" value="Putative cyclase"/>
    <property type="match status" value="1"/>
</dbReference>
<feature type="chain" id="PRO_5001637798" description="Cyclase" evidence="2">
    <location>
        <begin position="19"/>
        <end position="166"/>
    </location>
</feature>
<protein>
    <recommendedName>
        <fullName evidence="5">Cyclase</fullName>
    </recommendedName>
</protein>
<keyword evidence="2" id="KW-0732">Signal</keyword>
<dbReference type="GO" id="GO:0019441">
    <property type="term" value="P:L-tryptophan catabolic process to kynurenine"/>
    <property type="evidence" value="ECO:0007669"/>
    <property type="project" value="InterPro"/>
</dbReference>
<dbReference type="GO" id="GO:0004061">
    <property type="term" value="F:arylformamidase activity"/>
    <property type="evidence" value="ECO:0007669"/>
    <property type="project" value="InterPro"/>
</dbReference>
<feature type="signal peptide" evidence="2">
    <location>
        <begin position="1"/>
        <end position="18"/>
    </location>
</feature>
<evidence type="ECO:0000313" key="4">
    <source>
        <dbReference type="Proteomes" id="UP000030745"/>
    </source>
</evidence>
<dbReference type="Proteomes" id="UP000030745">
    <property type="component" value="Unassembled WGS sequence"/>
</dbReference>
<proteinExistence type="inferred from homology"/>
<sequence>MRVLTLSSLVVSALGGHARRPSAPGLWSAFADGLADATYIDLTHTLTPTTPVWSGDVYPQEFLQAKNKSSGAPFAWATDGFAANAYELHTDNIDTQLDPPAHWDPAYPAIDELPPTFAVRPLVVLDIVDKVKADAGYQLQVGDILSWEKQFKTKIPKGAVVFVRSD</sequence>
<organism evidence="3 4">
    <name type="scientific">Saprolegnia parasitica (strain CBS 223.65)</name>
    <dbReference type="NCBI Taxonomy" id="695850"/>
    <lineage>
        <taxon>Eukaryota</taxon>
        <taxon>Sar</taxon>
        <taxon>Stramenopiles</taxon>
        <taxon>Oomycota</taxon>
        <taxon>Saprolegniomycetes</taxon>
        <taxon>Saprolegniales</taxon>
        <taxon>Saprolegniaceae</taxon>
        <taxon>Saprolegnia</taxon>
    </lineage>
</organism>